<reference evidence="2" key="1">
    <citation type="submission" date="2016-12" db="EMBL/GenBank/DDBJ databases">
        <title>The genomes of Aspergillus section Nigri reveals drivers in fungal speciation.</title>
        <authorList>
            <consortium name="DOE Joint Genome Institute"/>
            <person name="Vesth T.C."/>
            <person name="Nybo J."/>
            <person name="Theobald S."/>
            <person name="Brandl J."/>
            <person name="Frisvad J.C."/>
            <person name="Nielsen K.F."/>
            <person name="Lyhne E.K."/>
            <person name="Kogle M.E."/>
            <person name="Kuo A."/>
            <person name="Riley R."/>
            <person name="Clum A."/>
            <person name="Nolan M."/>
            <person name="Lipzen A."/>
            <person name="Salamov A."/>
            <person name="Henrissat B."/>
            <person name="Wiebenga A."/>
            <person name="De vries R.P."/>
            <person name="Grigoriev I.V."/>
            <person name="Mortensen U.H."/>
            <person name="Andersen M.R."/>
            <person name="Baker S.E."/>
        </authorList>
    </citation>
    <scope>NUCLEOTIDE SEQUENCE</scope>
    <source>
        <strain evidence="2">IBT 28561</strain>
    </source>
</reference>
<evidence type="ECO:0000313" key="2">
    <source>
        <dbReference type="EMBL" id="PKY01834.1"/>
    </source>
</evidence>
<protein>
    <submittedName>
        <fullName evidence="2">Uncharacterized protein</fullName>
    </submittedName>
</protein>
<dbReference type="VEuPathDB" id="FungiDB:P168DRAFT_292887"/>
<dbReference type="AlphaFoldDB" id="A0A2I1CW44"/>
<organism evidence="2 3">
    <name type="scientific">Aspergillus campestris (strain IBT 28561)</name>
    <dbReference type="NCBI Taxonomy" id="1392248"/>
    <lineage>
        <taxon>Eukaryota</taxon>
        <taxon>Fungi</taxon>
        <taxon>Dikarya</taxon>
        <taxon>Ascomycota</taxon>
        <taxon>Pezizomycotina</taxon>
        <taxon>Eurotiomycetes</taxon>
        <taxon>Eurotiomycetidae</taxon>
        <taxon>Eurotiales</taxon>
        <taxon>Aspergillaceae</taxon>
        <taxon>Aspergillus</taxon>
        <taxon>Aspergillus subgen. Circumdati</taxon>
    </lineage>
</organism>
<dbReference type="Proteomes" id="UP000234254">
    <property type="component" value="Unassembled WGS sequence"/>
</dbReference>
<sequence>MKISWTIIAIALGLSTTVVAGGCKTSECCDKQANKCRTAKDANQAYCSAEKAKCYVEAGLKDPFGG</sequence>
<dbReference type="RefSeq" id="XP_024690428.1">
    <property type="nucleotide sequence ID" value="XM_024837690.1"/>
</dbReference>
<accession>A0A2I1CW44</accession>
<proteinExistence type="predicted"/>
<keyword evidence="3" id="KW-1185">Reference proteome</keyword>
<evidence type="ECO:0000256" key="1">
    <source>
        <dbReference type="SAM" id="SignalP"/>
    </source>
</evidence>
<comment type="caution">
    <text evidence="2">The sequence shown here is derived from an EMBL/GenBank/DDBJ whole genome shotgun (WGS) entry which is preliminary data.</text>
</comment>
<name>A0A2I1CW44_ASPC2</name>
<keyword evidence="1" id="KW-0732">Signal</keyword>
<dbReference type="PROSITE" id="PS51257">
    <property type="entry name" value="PROKAR_LIPOPROTEIN"/>
    <property type="match status" value="1"/>
</dbReference>
<dbReference type="OrthoDB" id="3836772at2759"/>
<feature type="signal peptide" evidence="1">
    <location>
        <begin position="1"/>
        <end position="20"/>
    </location>
</feature>
<feature type="chain" id="PRO_5014122446" evidence="1">
    <location>
        <begin position="21"/>
        <end position="66"/>
    </location>
</feature>
<evidence type="ECO:0000313" key="3">
    <source>
        <dbReference type="Proteomes" id="UP000234254"/>
    </source>
</evidence>
<dbReference type="EMBL" id="MSFM01000011">
    <property type="protein sequence ID" value="PKY01834.1"/>
    <property type="molecule type" value="Genomic_DNA"/>
</dbReference>
<gene>
    <name evidence="2" type="ORF">P168DRAFT_292887</name>
</gene>
<dbReference type="GeneID" id="36545214"/>